<sequence length="77" mass="9139">MRLQVIQDSKGKATGVYIPIKEWRELKKQYRDLETLEYEEPTKEQLLQELREAVNELKLVEQGKLKARPAQELLDEL</sequence>
<reference evidence="2" key="1">
    <citation type="submission" date="2016-10" db="EMBL/GenBank/DDBJ databases">
        <authorList>
            <person name="Varghese N."/>
            <person name="Submissions S."/>
        </authorList>
    </citation>
    <scope>NUCLEOTIDE SEQUENCE [LARGE SCALE GENOMIC DNA]</scope>
    <source>
        <strain evidence="2">Jip14</strain>
    </source>
</reference>
<accession>A0A1H7UE30</accession>
<evidence type="ECO:0000313" key="2">
    <source>
        <dbReference type="Proteomes" id="UP000198916"/>
    </source>
</evidence>
<evidence type="ECO:0008006" key="3">
    <source>
        <dbReference type="Google" id="ProtNLM"/>
    </source>
</evidence>
<organism evidence="1 2">
    <name type="scientific">Parapedobacter koreensis</name>
    <dbReference type="NCBI Taxonomy" id="332977"/>
    <lineage>
        <taxon>Bacteria</taxon>
        <taxon>Pseudomonadati</taxon>
        <taxon>Bacteroidota</taxon>
        <taxon>Sphingobacteriia</taxon>
        <taxon>Sphingobacteriales</taxon>
        <taxon>Sphingobacteriaceae</taxon>
        <taxon>Parapedobacter</taxon>
    </lineage>
</organism>
<dbReference type="Proteomes" id="UP000198916">
    <property type="component" value="Unassembled WGS sequence"/>
</dbReference>
<dbReference type="RefSeq" id="WP_090609271.1">
    <property type="nucleotide sequence ID" value="NZ_FNZR01000015.1"/>
</dbReference>
<dbReference type="AlphaFoldDB" id="A0A1H7UE30"/>
<name>A0A1H7UE30_9SPHI</name>
<protein>
    <recommendedName>
        <fullName evidence="3">Addiction module component</fullName>
    </recommendedName>
</protein>
<dbReference type="OrthoDB" id="798979at2"/>
<dbReference type="EMBL" id="FNZR01000015">
    <property type="protein sequence ID" value="SEL94955.1"/>
    <property type="molecule type" value="Genomic_DNA"/>
</dbReference>
<keyword evidence="2" id="KW-1185">Reference proteome</keyword>
<proteinExistence type="predicted"/>
<gene>
    <name evidence="1" type="ORF">SAMN05421740_1154</name>
</gene>
<evidence type="ECO:0000313" key="1">
    <source>
        <dbReference type="EMBL" id="SEL94955.1"/>
    </source>
</evidence>